<dbReference type="OrthoDB" id="5946236at2759"/>
<evidence type="ECO:0000313" key="1">
    <source>
        <dbReference type="EMBL" id="KJZ74544.1"/>
    </source>
</evidence>
<protein>
    <recommendedName>
        <fullName evidence="3">ATP-grasp domain-containing protein</fullName>
    </recommendedName>
</protein>
<sequence>MTDDSGAQYIIDMNPRVTGSYHLGQLAGHFLQRGLLMAAAVKKHFLCSRADFEDNFVREIQQGRLIVTGWVRHESLPLSHGGVTVGGRDATDVESLLAKVQAYAISPDMLRGKQHDSNAVTCSNAHQANSEAYAGVCNAMVKSTGP</sequence>
<organism evidence="1 2">
    <name type="scientific">Hirsutella minnesotensis 3608</name>
    <dbReference type="NCBI Taxonomy" id="1043627"/>
    <lineage>
        <taxon>Eukaryota</taxon>
        <taxon>Fungi</taxon>
        <taxon>Dikarya</taxon>
        <taxon>Ascomycota</taxon>
        <taxon>Pezizomycotina</taxon>
        <taxon>Sordariomycetes</taxon>
        <taxon>Hypocreomycetidae</taxon>
        <taxon>Hypocreales</taxon>
        <taxon>Ophiocordycipitaceae</taxon>
        <taxon>Hirsutella</taxon>
    </lineage>
</organism>
<gene>
    <name evidence="1" type="ORF">HIM_06140</name>
</gene>
<reference evidence="1 2" key="1">
    <citation type="journal article" date="2014" name="Genome Biol. Evol.">
        <title>Comparative genomics and transcriptomics analyses reveal divergent lifestyle features of nematode endoparasitic fungus Hirsutella minnesotensis.</title>
        <authorList>
            <person name="Lai Y."/>
            <person name="Liu K."/>
            <person name="Zhang X."/>
            <person name="Zhang X."/>
            <person name="Li K."/>
            <person name="Wang N."/>
            <person name="Shu C."/>
            <person name="Wu Y."/>
            <person name="Wang C."/>
            <person name="Bushley K.E."/>
            <person name="Xiang M."/>
            <person name="Liu X."/>
        </authorList>
    </citation>
    <scope>NUCLEOTIDE SEQUENCE [LARGE SCALE GENOMIC DNA]</scope>
    <source>
        <strain evidence="1 2">3608</strain>
    </source>
</reference>
<dbReference type="PANTHER" id="PTHR37018">
    <property type="entry name" value="CULTURE SPECIFIC PROTEIN, PUTATIVE (AFU_ORTHOLOGUE AFUA_2G00130)-RELATED"/>
    <property type="match status" value="1"/>
</dbReference>
<keyword evidence="2" id="KW-1185">Reference proteome</keyword>
<name>A0A0F8A516_9HYPO</name>
<dbReference type="EMBL" id="KQ030525">
    <property type="protein sequence ID" value="KJZ74544.1"/>
    <property type="molecule type" value="Genomic_DNA"/>
</dbReference>
<proteinExistence type="predicted"/>
<evidence type="ECO:0000313" key="2">
    <source>
        <dbReference type="Proteomes" id="UP000054481"/>
    </source>
</evidence>
<dbReference type="InterPro" id="IPR053269">
    <property type="entry name" value="Asp-Met_ligase"/>
</dbReference>
<dbReference type="PANTHER" id="PTHR37018:SF1">
    <property type="entry name" value="CULTURE SPECIFIC PROTEIN, PUTATIVE (AFU_ORTHOLOGUE AFUA_2G00130)-RELATED"/>
    <property type="match status" value="1"/>
</dbReference>
<evidence type="ECO:0008006" key="3">
    <source>
        <dbReference type="Google" id="ProtNLM"/>
    </source>
</evidence>
<accession>A0A0F8A516</accession>
<dbReference type="Proteomes" id="UP000054481">
    <property type="component" value="Unassembled WGS sequence"/>
</dbReference>
<dbReference type="AlphaFoldDB" id="A0A0F8A516"/>